<keyword evidence="2" id="KW-1185">Reference proteome</keyword>
<protein>
    <submittedName>
        <fullName evidence="1">Uncharacterized protein</fullName>
    </submittedName>
</protein>
<accession>A0A9X2SUN5</accession>
<dbReference type="AlphaFoldDB" id="A0A9X2SUN5"/>
<reference evidence="1" key="2">
    <citation type="submission" date="2022-04" db="EMBL/GenBank/DDBJ databases">
        <authorList>
            <person name="Fokt H."/>
            <person name="Baines J."/>
        </authorList>
    </citation>
    <scope>NUCLEOTIDE SEQUENCE</scope>
    <source>
        <strain evidence="1">KH365_2</strain>
    </source>
</reference>
<dbReference type="RefSeq" id="WP_257932540.1">
    <property type="nucleotide sequence ID" value="NZ_JAMZED010000080.1"/>
</dbReference>
<evidence type="ECO:0000313" key="2">
    <source>
        <dbReference type="Proteomes" id="UP001143192"/>
    </source>
</evidence>
<reference evidence="1" key="1">
    <citation type="journal article" date="2022" name="Arch. Microbiol.">
        <title>Bacteroides muris sp. nov. isolated from the cecum of wild-derived house mice.</title>
        <authorList>
            <person name="Fokt H."/>
            <person name="Unni R."/>
            <person name="Repnik U."/>
            <person name="Schmitz R.A."/>
            <person name="Bramkamp M."/>
            <person name="Baines J.F."/>
            <person name="Unterweger D."/>
        </authorList>
    </citation>
    <scope>NUCLEOTIDE SEQUENCE</scope>
    <source>
        <strain evidence="1">KH365_2</strain>
    </source>
</reference>
<comment type="caution">
    <text evidence="1">The sequence shown here is derived from an EMBL/GenBank/DDBJ whole genome shotgun (WGS) entry which is preliminary data.</text>
</comment>
<dbReference type="Proteomes" id="UP001143192">
    <property type="component" value="Unassembled WGS sequence"/>
</dbReference>
<dbReference type="EMBL" id="JAMZED010000080">
    <property type="protein sequence ID" value="MCR6506370.1"/>
    <property type="molecule type" value="Genomic_DNA"/>
</dbReference>
<sequence length="182" mass="20899">MAKNKKQQGFEFIIKESDVLERESFGSFEIVITKGYACFKNYTGYRVFTTPYAVGLDGVAHETSLYAWLKNMVDFKKSIKGKENEMFGETTSTNKEFLDGMKVLTEANLIKPMAVFTDINEAQKEAENYMKWMEQQMKDLDKSMNTTPPEEDLKANAEFEQKAIIAEEAEEIFDGSVETEER</sequence>
<gene>
    <name evidence="1" type="ORF">M1B79_17330</name>
</gene>
<proteinExistence type="predicted"/>
<name>A0A9X2SUN5_9BACE</name>
<organism evidence="1 2">
    <name type="scientific">Bacteroides muris</name>
    <name type="common">ex Fokt et al. 2023</name>
    <dbReference type="NCBI Taxonomy" id="2937417"/>
    <lineage>
        <taxon>Bacteria</taxon>
        <taxon>Pseudomonadati</taxon>
        <taxon>Bacteroidota</taxon>
        <taxon>Bacteroidia</taxon>
        <taxon>Bacteroidales</taxon>
        <taxon>Bacteroidaceae</taxon>
        <taxon>Bacteroides</taxon>
    </lineage>
</organism>
<evidence type="ECO:0000313" key="1">
    <source>
        <dbReference type="EMBL" id="MCR6506370.1"/>
    </source>
</evidence>